<proteinExistence type="predicted"/>
<evidence type="ECO:0000313" key="2">
    <source>
        <dbReference type="EMBL" id="ELK02156.1"/>
    </source>
</evidence>
<dbReference type="Proteomes" id="UP000010552">
    <property type="component" value="Unassembled WGS sequence"/>
</dbReference>
<organism evidence="2 3">
    <name type="scientific">Pteropus alecto</name>
    <name type="common">Black flying fox</name>
    <dbReference type="NCBI Taxonomy" id="9402"/>
    <lineage>
        <taxon>Eukaryota</taxon>
        <taxon>Metazoa</taxon>
        <taxon>Chordata</taxon>
        <taxon>Craniata</taxon>
        <taxon>Vertebrata</taxon>
        <taxon>Euteleostomi</taxon>
        <taxon>Mammalia</taxon>
        <taxon>Eutheria</taxon>
        <taxon>Laurasiatheria</taxon>
        <taxon>Chiroptera</taxon>
        <taxon>Yinpterochiroptera</taxon>
        <taxon>Pteropodoidea</taxon>
        <taxon>Pteropodidae</taxon>
        <taxon>Pteropodinae</taxon>
        <taxon>Pteropus</taxon>
    </lineage>
</organism>
<dbReference type="EMBL" id="KB031148">
    <property type="protein sequence ID" value="ELK02156.1"/>
    <property type="molecule type" value="Genomic_DNA"/>
</dbReference>
<dbReference type="AlphaFoldDB" id="L5JUI9"/>
<feature type="region of interest" description="Disordered" evidence="1">
    <location>
        <begin position="1"/>
        <end position="68"/>
    </location>
</feature>
<keyword evidence="3" id="KW-1185">Reference proteome</keyword>
<accession>L5JUI9</accession>
<protein>
    <submittedName>
        <fullName evidence="2">Uncharacterized protein</fullName>
    </submittedName>
</protein>
<evidence type="ECO:0000313" key="3">
    <source>
        <dbReference type="Proteomes" id="UP000010552"/>
    </source>
</evidence>
<evidence type="ECO:0000256" key="1">
    <source>
        <dbReference type="SAM" id="MobiDB-lite"/>
    </source>
</evidence>
<name>L5JUI9_PTEAL</name>
<dbReference type="InParanoid" id="L5JUI9"/>
<sequence>MGREGRREADADRRGRGSGDGHAARGPGFRPRFGCRQEGRSLRPSGPNAPQPRLYSGLRHRPLCVPTPAPEAPQPLALSSLIGSADGFIDWLPNRPVWHASSRSHWSPGLPLRLSRDVIARPLRVPGSSSGKPRVLPGSRLCP</sequence>
<reference evidence="3" key="1">
    <citation type="journal article" date="2013" name="Science">
        <title>Comparative analysis of bat genomes provides insight into the evolution of flight and immunity.</title>
        <authorList>
            <person name="Zhang G."/>
            <person name="Cowled C."/>
            <person name="Shi Z."/>
            <person name="Huang Z."/>
            <person name="Bishop-Lilly K.A."/>
            <person name="Fang X."/>
            <person name="Wynne J.W."/>
            <person name="Xiong Z."/>
            <person name="Baker M.L."/>
            <person name="Zhao W."/>
            <person name="Tachedjian M."/>
            <person name="Zhu Y."/>
            <person name="Zhou P."/>
            <person name="Jiang X."/>
            <person name="Ng J."/>
            <person name="Yang L."/>
            <person name="Wu L."/>
            <person name="Xiao J."/>
            <person name="Feng Y."/>
            <person name="Chen Y."/>
            <person name="Sun X."/>
            <person name="Zhang Y."/>
            <person name="Marsh G.A."/>
            <person name="Crameri G."/>
            <person name="Broder C.C."/>
            <person name="Frey K.G."/>
            <person name="Wang L.F."/>
            <person name="Wang J."/>
        </authorList>
    </citation>
    <scope>NUCLEOTIDE SEQUENCE [LARGE SCALE GENOMIC DNA]</scope>
</reference>
<feature type="compositionally biased region" description="Low complexity" evidence="1">
    <location>
        <begin position="24"/>
        <end position="34"/>
    </location>
</feature>
<gene>
    <name evidence="2" type="ORF">PAL_GLEAN10015169</name>
</gene>
<feature type="compositionally biased region" description="Basic and acidic residues" evidence="1">
    <location>
        <begin position="1"/>
        <end position="23"/>
    </location>
</feature>